<keyword evidence="2" id="KW-1185">Reference proteome</keyword>
<comment type="caution">
    <text evidence="1">The sequence shown here is derived from an EMBL/GenBank/DDBJ whole genome shotgun (WGS) entry which is preliminary data.</text>
</comment>
<accession>A0AAN7S6Z6</accession>
<name>A0AAN7S6Z6_MYCAM</name>
<dbReference type="AlphaFoldDB" id="A0AAN7S6Z6"/>
<evidence type="ECO:0000313" key="2">
    <source>
        <dbReference type="Proteomes" id="UP001333110"/>
    </source>
</evidence>
<gene>
    <name evidence="1" type="ORF">QYF61_011140</name>
</gene>
<organism evidence="1 2">
    <name type="scientific">Mycteria americana</name>
    <name type="common">Wood stork</name>
    <dbReference type="NCBI Taxonomy" id="33587"/>
    <lineage>
        <taxon>Eukaryota</taxon>
        <taxon>Metazoa</taxon>
        <taxon>Chordata</taxon>
        <taxon>Craniata</taxon>
        <taxon>Vertebrata</taxon>
        <taxon>Euteleostomi</taxon>
        <taxon>Archelosauria</taxon>
        <taxon>Archosauria</taxon>
        <taxon>Dinosauria</taxon>
        <taxon>Saurischia</taxon>
        <taxon>Theropoda</taxon>
        <taxon>Coelurosauria</taxon>
        <taxon>Aves</taxon>
        <taxon>Neognathae</taxon>
        <taxon>Neoaves</taxon>
        <taxon>Aequornithes</taxon>
        <taxon>Ciconiiformes</taxon>
        <taxon>Ciconiidae</taxon>
        <taxon>Mycteria</taxon>
    </lineage>
</organism>
<evidence type="ECO:0000313" key="1">
    <source>
        <dbReference type="EMBL" id="KAK4830432.1"/>
    </source>
</evidence>
<reference evidence="1 2" key="1">
    <citation type="journal article" date="2023" name="J. Hered.">
        <title>Chromosome-level genome of the wood stork (Mycteria americana) provides insight into avian chromosome evolution.</title>
        <authorList>
            <person name="Flamio R. Jr."/>
            <person name="Ramstad K.M."/>
        </authorList>
    </citation>
    <scope>NUCLEOTIDE SEQUENCE [LARGE SCALE GENOMIC DNA]</scope>
    <source>
        <strain evidence="1">JAX WOST 10</strain>
    </source>
</reference>
<protein>
    <submittedName>
        <fullName evidence="1">Uncharacterized protein</fullName>
    </submittedName>
</protein>
<dbReference type="PANTHER" id="PTHR33332">
    <property type="entry name" value="REVERSE TRANSCRIPTASE DOMAIN-CONTAINING PROTEIN"/>
    <property type="match status" value="1"/>
</dbReference>
<proteinExistence type="predicted"/>
<dbReference type="EMBL" id="JAUNZN010000001">
    <property type="protein sequence ID" value="KAK4830432.1"/>
    <property type="molecule type" value="Genomic_DNA"/>
</dbReference>
<sequence length="127" mass="14433">MKFNKAKCKVLHLAQKTNHIPGCMASRSREVILPLCFILMRPHLEYCIQFWSPQYKKNMDLSERLQRRATKMVTGLDHLSCSRKAESTGVVQPGQEEVPGRSYCGLSVLKGGLKMERDFLPRPVVTG</sequence>
<dbReference type="Proteomes" id="UP001333110">
    <property type="component" value="Unassembled WGS sequence"/>
</dbReference>